<dbReference type="PANTHER" id="PTHR11516:SF60">
    <property type="entry name" value="PYRUVATE DEHYDROGENASE E1 COMPONENT SUBUNIT ALPHA"/>
    <property type="match status" value="1"/>
</dbReference>
<organism evidence="7 8">
    <name type="scientific">Paramicrosporidium saccamoebae</name>
    <dbReference type="NCBI Taxonomy" id="1246581"/>
    <lineage>
        <taxon>Eukaryota</taxon>
        <taxon>Fungi</taxon>
        <taxon>Fungi incertae sedis</taxon>
        <taxon>Cryptomycota</taxon>
        <taxon>Cryptomycota incertae sedis</taxon>
        <taxon>Paramicrosporidium</taxon>
    </lineage>
</organism>
<reference evidence="7 8" key="1">
    <citation type="submission" date="2016-10" db="EMBL/GenBank/DDBJ databases">
        <title>The genome of Paramicrosporidium saccamoebae is the missing link in understanding Cryptomycota and Microsporidia evolution.</title>
        <authorList>
            <person name="Quandt C.A."/>
            <person name="Beaudet D."/>
            <person name="Corsaro D."/>
            <person name="Michel R."/>
            <person name="Corradi N."/>
            <person name="James T."/>
        </authorList>
    </citation>
    <scope>NUCLEOTIDE SEQUENCE [LARGE SCALE GENOMIC DNA]</scope>
    <source>
        <strain evidence="7 8">KSL3</strain>
    </source>
</reference>
<dbReference type="STRING" id="1246581.A0A2H9TKF5"/>
<proteinExistence type="predicted"/>
<keyword evidence="8" id="KW-1185">Reference proteome</keyword>
<sequence length="402" mass="44357">MRNLTLLRRLATGTSKSAFEWSHEVKTAKPLIDTVGAAVGAKGKDRVSFNFHAEFKTHRCDGPPASTTAGRAELLRYYEEMWMVRRMELAADALYKAKMVRGFCHLAIGQEAISIGLEAALTADDAVITAYRCHGVTHIRGATVRAVLAELLGRETGTSMGKGGSMHMYAKEFYGGNGIVGAQVPLGVGVAFAQKYREQPRVTFALYGDGAANQGQIYEVFNIAALLKLPVVFVCENNFYAMGTSVERSAASTTFFTRGDYIPGVQVNGMDVLAVREAARYAKQWCLDGKGPIILEMVTYRYHGHSMSDPGTTYRPREEIQNARQNRDSIRLLQRQIIEAGFATEDELKAIEGKVKEKVDSETELAKNDPEPSLETFFEHVYVKGTEVPSLRGCEVESTHTF</sequence>
<comment type="cofactor">
    <cofactor evidence="1 5">
        <name>thiamine diphosphate</name>
        <dbReference type="ChEBI" id="CHEBI:58937"/>
    </cofactor>
</comment>
<evidence type="ECO:0000313" key="8">
    <source>
        <dbReference type="Proteomes" id="UP000240830"/>
    </source>
</evidence>
<dbReference type="PANTHER" id="PTHR11516">
    <property type="entry name" value="PYRUVATE DEHYDROGENASE E1 COMPONENT, ALPHA SUBUNIT BACTERIAL AND ORGANELLAR"/>
    <property type="match status" value="1"/>
</dbReference>
<evidence type="ECO:0000256" key="2">
    <source>
        <dbReference type="ARBA" id="ARBA00023002"/>
    </source>
</evidence>
<dbReference type="InterPro" id="IPR029061">
    <property type="entry name" value="THDP-binding"/>
</dbReference>
<keyword evidence="3 5" id="KW-0786">Thiamine pyrophosphate</keyword>
<dbReference type="Pfam" id="PF00676">
    <property type="entry name" value="E1_dh"/>
    <property type="match status" value="1"/>
</dbReference>
<dbReference type="CDD" id="cd02000">
    <property type="entry name" value="TPP_E1_PDC_ADC_BCADC"/>
    <property type="match status" value="1"/>
</dbReference>
<evidence type="ECO:0000259" key="6">
    <source>
        <dbReference type="Pfam" id="PF00676"/>
    </source>
</evidence>
<comment type="caution">
    <text evidence="7">The sequence shown here is derived from an EMBL/GenBank/DDBJ whole genome shotgun (WGS) entry which is preliminary data.</text>
</comment>
<evidence type="ECO:0000256" key="3">
    <source>
        <dbReference type="ARBA" id="ARBA00023052"/>
    </source>
</evidence>
<dbReference type="GO" id="GO:0004739">
    <property type="term" value="F:pyruvate dehydrogenase (acetyl-transferring) activity"/>
    <property type="evidence" value="ECO:0007669"/>
    <property type="project" value="UniProtKB-UniRule"/>
</dbReference>
<protein>
    <recommendedName>
        <fullName evidence="5">Pyruvate dehydrogenase E1 component subunit alpha</fullName>
        <ecNumber evidence="5">1.2.4.1</ecNumber>
    </recommendedName>
</protein>
<dbReference type="FunFam" id="3.40.50.970:FF:000013">
    <property type="entry name" value="Pyruvate dehydrogenase E1 component subunit alpha"/>
    <property type="match status" value="1"/>
</dbReference>
<evidence type="ECO:0000256" key="1">
    <source>
        <dbReference type="ARBA" id="ARBA00001964"/>
    </source>
</evidence>
<accession>A0A2H9TKF5</accession>
<dbReference type="InterPro" id="IPR017597">
    <property type="entry name" value="Pyrv_DH_E1_asu_subgrp-y"/>
</dbReference>
<dbReference type="EMBL" id="MTSL01000135">
    <property type="protein sequence ID" value="PJF18216.1"/>
    <property type="molecule type" value="Genomic_DNA"/>
</dbReference>
<dbReference type="Proteomes" id="UP000240830">
    <property type="component" value="Unassembled WGS sequence"/>
</dbReference>
<dbReference type="AlphaFoldDB" id="A0A2H9TKF5"/>
<gene>
    <name evidence="7" type="ORF">PSACC_01970</name>
</gene>
<dbReference type="OrthoDB" id="10256198at2759"/>
<feature type="domain" description="Dehydrogenase E1 component" evidence="6">
    <location>
        <begin position="80"/>
        <end position="374"/>
    </location>
</feature>
<dbReference type="SUPFAM" id="SSF52518">
    <property type="entry name" value="Thiamin diphosphate-binding fold (THDP-binding)"/>
    <property type="match status" value="1"/>
</dbReference>
<evidence type="ECO:0000313" key="7">
    <source>
        <dbReference type="EMBL" id="PJF18216.1"/>
    </source>
</evidence>
<dbReference type="EC" id="1.2.4.1" evidence="5"/>
<dbReference type="InterPro" id="IPR050642">
    <property type="entry name" value="PDH_E1_Alpha_Subunit"/>
</dbReference>
<comment type="catalytic activity">
    <reaction evidence="5">
        <text>N(6)-[(R)-lipoyl]-L-lysyl-[protein] + pyruvate + H(+) = N(6)-[(R)-S(8)-acetyldihydrolipoyl]-L-lysyl-[protein] + CO2</text>
        <dbReference type="Rhea" id="RHEA:19189"/>
        <dbReference type="Rhea" id="RHEA-COMP:10474"/>
        <dbReference type="Rhea" id="RHEA-COMP:10478"/>
        <dbReference type="ChEBI" id="CHEBI:15361"/>
        <dbReference type="ChEBI" id="CHEBI:15378"/>
        <dbReference type="ChEBI" id="CHEBI:16526"/>
        <dbReference type="ChEBI" id="CHEBI:83099"/>
        <dbReference type="ChEBI" id="CHEBI:83111"/>
        <dbReference type="EC" id="1.2.4.1"/>
    </reaction>
</comment>
<keyword evidence="4 5" id="KW-0670">Pyruvate</keyword>
<dbReference type="NCBIfam" id="TIGR03182">
    <property type="entry name" value="PDH_E1_alph_y"/>
    <property type="match status" value="1"/>
</dbReference>
<name>A0A2H9TKF5_9FUNG</name>
<dbReference type="Gene3D" id="3.40.50.970">
    <property type="match status" value="1"/>
</dbReference>
<keyword evidence="2 5" id="KW-0560">Oxidoreductase</keyword>
<dbReference type="InterPro" id="IPR001017">
    <property type="entry name" value="DH_E1"/>
</dbReference>
<comment type="function">
    <text evidence="5">The pyruvate dehydrogenase complex catalyzes the overall conversion of pyruvate to acetyl-CoA and CO(2).</text>
</comment>
<evidence type="ECO:0000256" key="4">
    <source>
        <dbReference type="ARBA" id="ARBA00023317"/>
    </source>
</evidence>
<evidence type="ECO:0000256" key="5">
    <source>
        <dbReference type="RuleBase" id="RU361139"/>
    </source>
</evidence>
<dbReference type="GO" id="GO:0006086">
    <property type="term" value="P:pyruvate decarboxylation to acetyl-CoA"/>
    <property type="evidence" value="ECO:0007669"/>
    <property type="project" value="InterPro"/>
</dbReference>